<dbReference type="Pfam" id="PF02518">
    <property type="entry name" value="HATPase_c"/>
    <property type="match status" value="1"/>
</dbReference>
<comment type="caution">
    <text evidence="4">The sequence shown here is derived from an EMBL/GenBank/DDBJ whole genome shotgun (WGS) entry which is preliminary data.</text>
</comment>
<dbReference type="InterPro" id="IPR005467">
    <property type="entry name" value="His_kinase_dom"/>
</dbReference>
<evidence type="ECO:0000256" key="1">
    <source>
        <dbReference type="ARBA" id="ARBA00000085"/>
    </source>
</evidence>
<dbReference type="PROSITE" id="PS50109">
    <property type="entry name" value="HIS_KIN"/>
    <property type="match status" value="1"/>
</dbReference>
<dbReference type="OrthoDB" id="1931120at2"/>
<dbReference type="GO" id="GO:0004673">
    <property type="term" value="F:protein histidine kinase activity"/>
    <property type="evidence" value="ECO:0007669"/>
    <property type="project" value="UniProtKB-EC"/>
</dbReference>
<feature type="domain" description="Histidine kinase" evidence="3">
    <location>
        <begin position="37"/>
        <end position="217"/>
    </location>
</feature>
<dbReference type="PRINTS" id="PR00344">
    <property type="entry name" value="BCTRLSENSOR"/>
</dbReference>
<proteinExistence type="predicted"/>
<dbReference type="InterPro" id="IPR003594">
    <property type="entry name" value="HATPase_dom"/>
</dbReference>
<dbReference type="SMART" id="SM00387">
    <property type="entry name" value="HATPase_c"/>
    <property type="match status" value="1"/>
</dbReference>
<organism evidence="4 5">
    <name type="scientific">Stenotrophomonas maltophilia</name>
    <name type="common">Pseudomonas maltophilia</name>
    <name type="synonym">Xanthomonas maltophilia</name>
    <dbReference type="NCBI Taxonomy" id="40324"/>
    <lineage>
        <taxon>Bacteria</taxon>
        <taxon>Pseudomonadati</taxon>
        <taxon>Pseudomonadota</taxon>
        <taxon>Gammaproteobacteria</taxon>
        <taxon>Lysobacterales</taxon>
        <taxon>Lysobacteraceae</taxon>
        <taxon>Stenotrophomonas</taxon>
        <taxon>Stenotrophomonas maltophilia group</taxon>
    </lineage>
</organism>
<evidence type="ECO:0000313" key="5">
    <source>
        <dbReference type="Proteomes" id="UP000306631"/>
    </source>
</evidence>
<dbReference type="Gene3D" id="3.30.565.10">
    <property type="entry name" value="Histidine kinase-like ATPase, C-terminal domain"/>
    <property type="match status" value="1"/>
</dbReference>
<dbReference type="EMBL" id="SRYW01000007">
    <property type="protein sequence ID" value="TGY34105.1"/>
    <property type="molecule type" value="Genomic_DNA"/>
</dbReference>
<gene>
    <name evidence="4" type="ORF">E5352_09475</name>
</gene>
<sequence>MPGIDTSLTFNPVMQGNLEVVRDLLGSQADTADVEFKLLDEQIHRISTIVTKLLQFSKPAEYAGHLDQQDASEVVLDTLPLVQHILRKTLIVVEKQFSATRLVSVNKSEVQQILVNLIVNAIHAMPKGGKLVLRTVDAESATGDAGVAIQVADTGAGIAADMLDRIFDPFVSTKQQEGTGLGLSISQMLAVRQAGTLTVTSGVGKGATFTLWLPESVP</sequence>
<reference evidence="4 5" key="1">
    <citation type="submission" date="2019-04" db="EMBL/GenBank/DDBJ databases">
        <title>Microbes associate with the intestines of laboratory mice.</title>
        <authorList>
            <person name="Navarre W."/>
            <person name="Wong E."/>
            <person name="Huang K."/>
            <person name="Tropini C."/>
            <person name="Ng K."/>
            <person name="Yu B."/>
        </authorList>
    </citation>
    <scope>NUCLEOTIDE SEQUENCE [LARGE SCALE GENOMIC DNA]</scope>
    <source>
        <strain evidence="4 5">NM62_B4-13</strain>
    </source>
</reference>
<dbReference type="InterPro" id="IPR004358">
    <property type="entry name" value="Sig_transdc_His_kin-like_C"/>
</dbReference>
<dbReference type="SUPFAM" id="SSF55874">
    <property type="entry name" value="ATPase domain of HSP90 chaperone/DNA topoisomerase II/histidine kinase"/>
    <property type="match status" value="1"/>
</dbReference>
<comment type="catalytic activity">
    <reaction evidence="1">
        <text>ATP + protein L-histidine = ADP + protein N-phospho-L-histidine.</text>
        <dbReference type="EC" id="2.7.13.3"/>
    </reaction>
</comment>
<accession>A0A4S2CZJ2</accession>
<dbReference type="PANTHER" id="PTHR43065">
    <property type="entry name" value="SENSOR HISTIDINE KINASE"/>
    <property type="match status" value="1"/>
</dbReference>
<dbReference type="PANTHER" id="PTHR43065:SF22">
    <property type="entry name" value="HISTIDINE KINASE"/>
    <property type="match status" value="1"/>
</dbReference>
<dbReference type="Proteomes" id="UP000306631">
    <property type="component" value="Unassembled WGS sequence"/>
</dbReference>
<name>A0A4S2CZJ2_STEMA</name>
<evidence type="ECO:0000313" key="4">
    <source>
        <dbReference type="EMBL" id="TGY34105.1"/>
    </source>
</evidence>
<dbReference type="EC" id="2.7.13.3" evidence="2"/>
<evidence type="ECO:0000259" key="3">
    <source>
        <dbReference type="PROSITE" id="PS50109"/>
    </source>
</evidence>
<evidence type="ECO:0000256" key="2">
    <source>
        <dbReference type="ARBA" id="ARBA00012438"/>
    </source>
</evidence>
<protein>
    <recommendedName>
        <fullName evidence="2">histidine kinase</fullName>
        <ecNumber evidence="2">2.7.13.3</ecNumber>
    </recommendedName>
</protein>
<dbReference type="InterPro" id="IPR036890">
    <property type="entry name" value="HATPase_C_sf"/>
</dbReference>
<dbReference type="AlphaFoldDB" id="A0A4S2CZJ2"/>